<feature type="non-terminal residue" evidence="1">
    <location>
        <position position="1"/>
    </location>
</feature>
<proteinExistence type="predicted"/>
<sequence length="135" mass="15933">LKHAFQEIAYASLGMTHRQLNFYANSIFGCNVHDEMYINSVRMLLTMRLTADSANCPNSSRPSSVLTLIRWLYQRACSARSSSLHSRIEKREYHEHLPSSQHVHAQHSSLYHYRWLIRYHKCATFRTILDFYHCT</sequence>
<accession>A0AAN5DG81</accession>
<evidence type="ECO:0000313" key="1">
    <source>
        <dbReference type="EMBL" id="GMR62599.1"/>
    </source>
</evidence>
<gene>
    <name evidence="1" type="ORF">PMAYCL1PPCAC_32794</name>
</gene>
<dbReference type="AlphaFoldDB" id="A0AAN5DG81"/>
<organism evidence="1 2">
    <name type="scientific">Pristionchus mayeri</name>
    <dbReference type="NCBI Taxonomy" id="1317129"/>
    <lineage>
        <taxon>Eukaryota</taxon>
        <taxon>Metazoa</taxon>
        <taxon>Ecdysozoa</taxon>
        <taxon>Nematoda</taxon>
        <taxon>Chromadorea</taxon>
        <taxon>Rhabditida</taxon>
        <taxon>Rhabditina</taxon>
        <taxon>Diplogasteromorpha</taxon>
        <taxon>Diplogasteroidea</taxon>
        <taxon>Neodiplogasteridae</taxon>
        <taxon>Pristionchus</taxon>
    </lineage>
</organism>
<comment type="caution">
    <text evidence="1">The sequence shown here is derived from an EMBL/GenBank/DDBJ whole genome shotgun (WGS) entry which is preliminary data.</text>
</comment>
<evidence type="ECO:0000313" key="2">
    <source>
        <dbReference type="Proteomes" id="UP001328107"/>
    </source>
</evidence>
<feature type="non-terminal residue" evidence="1">
    <location>
        <position position="135"/>
    </location>
</feature>
<dbReference type="Proteomes" id="UP001328107">
    <property type="component" value="Unassembled WGS sequence"/>
</dbReference>
<keyword evidence="2" id="KW-1185">Reference proteome</keyword>
<protein>
    <submittedName>
        <fullName evidence="1">Uncharacterized protein</fullName>
    </submittedName>
</protein>
<name>A0AAN5DG81_9BILA</name>
<dbReference type="EMBL" id="BTRK01000006">
    <property type="protein sequence ID" value="GMR62599.1"/>
    <property type="molecule type" value="Genomic_DNA"/>
</dbReference>
<reference evidence="2" key="1">
    <citation type="submission" date="2022-10" db="EMBL/GenBank/DDBJ databases">
        <title>Genome assembly of Pristionchus species.</title>
        <authorList>
            <person name="Yoshida K."/>
            <person name="Sommer R.J."/>
        </authorList>
    </citation>
    <scope>NUCLEOTIDE SEQUENCE [LARGE SCALE GENOMIC DNA]</scope>
    <source>
        <strain evidence="2">RS5460</strain>
    </source>
</reference>